<accession>A0A1V0QEJ5</accession>
<dbReference type="InterPro" id="IPR001310">
    <property type="entry name" value="Histidine_triad_HIT"/>
</dbReference>
<dbReference type="Pfam" id="PF01230">
    <property type="entry name" value="HIT"/>
    <property type="match status" value="1"/>
</dbReference>
<evidence type="ECO:0000256" key="1">
    <source>
        <dbReference type="PIRSR" id="PIRSR601310-1"/>
    </source>
</evidence>
<dbReference type="SUPFAM" id="SSF54197">
    <property type="entry name" value="HIT-like"/>
    <property type="match status" value="1"/>
</dbReference>
<organism evidence="5 6">
    <name type="scientific">Blautia pseudococcoides</name>
    <dbReference type="NCBI Taxonomy" id="1796616"/>
    <lineage>
        <taxon>Bacteria</taxon>
        <taxon>Bacillati</taxon>
        <taxon>Bacillota</taxon>
        <taxon>Clostridia</taxon>
        <taxon>Lachnospirales</taxon>
        <taxon>Lachnospiraceae</taxon>
        <taxon>Blautia</taxon>
    </lineage>
</organism>
<protein>
    <submittedName>
        <fullName evidence="5">HIT family protein</fullName>
    </submittedName>
</protein>
<keyword evidence="6" id="KW-1185">Reference proteome</keyword>
<evidence type="ECO:0000313" key="6">
    <source>
        <dbReference type="Proteomes" id="UP000092574"/>
    </source>
</evidence>
<feature type="short sequence motif" description="Histidine triad motif" evidence="2 3">
    <location>
        <begin position="90"/>
        <end position="94"/>
    </location>
</feature>
<dbReference type="AlphaFoldDB" id="A0A1V0QEJ5"/>
<dbReference type="GO" id="GO:0009117">
    <property type="term" value="P:nucleotide metabolic process"/>
    <property type="evidence" value="ECO:0007669"/>
    <property type="project" value="TreeGrafter"/>
</dbReference>
<dbReference type="OrthoDB" id="9784774at2"/>
<proteinExistence type="predicted"/>
<dbReference type="GO" id="GO:0003824">
    <property type="term" value="F:catalytic activity"/>
    <property type="evidence" value="ECO:0007669"/>
    <property type="project" value="InterPro"/>
</dbReference>
<evidence type="ECO:0000259" key="4">
    <source>
        <dbReference type="PROSITE" id="PS51084"/>
    </source>
</evidence>
<dbReference type="PROSITE" id="PS51084">
    <property type="entry name" value="HIT_2"/>
    <property type="match status" value="1"/>
</dbReference>
<reference evidence="5" key="1">
    <citation type="submission" date="2017-04" db="EMBL/GenBank/DDBJ databases">
        <title>Complete Genome Sequences of Twelve Strains of a Stable Defined Moderately Diverse Mouse Microbiota 2 (sDMDMm2).</title>
        <authorList>
            <person name="Uchimura Y."/>
            <person name="Wyss M."/>
            <person name="Brugiroux S."/>
            <person name="Limenitakis J.P."/>
            <person name="Stecher B."/>
            <person name="McCoy K.D."/>
            <person name="Macpherson A.J."/>
        </authorList>
    </citation>
    <scope>NUCLEOTIDE SEQUENCE</scope>
    <source>
        <strain evidence="5">YL58</strain>
    </source>
</reference>
<dbReference type="InterPro" id="IPR036265">
    <property type="entry name" value="HIT-like_sf"/>
</dbReference>
<evidence type="ECO:0000256" key="2">
    <source>
        <dbReference type="PIRSR" id="PIRSR601310-3"/>
    </source>
</evidence>
<evidence type="ECO:0000313" key="5">
    <source>
        <dbReference type="EMBL" id="ARE64865.1"/>
    </source>
</evidence>
<dbReference type="PANTHER" id="PTHR46648">
    <property type="entry name" value="HIT FAMILY PROTEIN 1"/>
    <property type="match status" value="1"/>
</dbReference>
<gene>
    <name evidence="5" type="ORF">A4V09_23765</name>
</gene>
<dbReference type="Gene3D" id="3.30.428.10">
    <property type="entry name" value="HIT-like"/>
    <property type="match status" value="1"/>
</dbReference>
<evidence type="ECO:0000256" key="3">
    <source>
        <dbReference type="PROSITE-ProRule" id="PRU00464"/>
    </source>
</evidence>
<dbReference type="KEGG" id="byl:A4V09_23765"/>
<feature type="active site" description="Tele-AMP-histidine intermediate" evidence="1">
    <location>
        <position position="92"/>
    </location>
</feature>
<dbReference type="InterPro" id="IPR011146">
    <property type="entry name" value="HIT-like"/>
</dbReference>
<feature type="domain" description="HIT" evidence="4">
    <location>
        <begin position="1"/>
        <end position="105"/>
    </location>
</feature>
<dbReference type="EMBL" id="CP015405">
    <property type="protein sequence ID" value="ARE64865.1"/>
    <property type="molecule type" value="Genomic_DNA"/>
</dbReference>
<dbReference type="PANTHER" id="PTHR46648:SF1">
    <property type="entry name" value="ADENOSINE 5'-MONOPHOSPHORAMIDASE HNT1"/>
    <property type="match status" value="1"/>
</dbReference>
<sequence>MYFCNCIEDSRILYETDNFIVVYDIDPIQKGHLLIITKQHYGNIREVPESVLYELIRLEQQVADIIETNFDVLGVTVMQNNGLVMDEGTHFHVHIIPRYADDRFWENQAVKQHELPLEQLSRCLAEQLH</sequence>
<dbReference type="Proteomes" id="UP000092574">
    <property type="component" value="Chromosome"/>
</dbReference>
<name>A0A1V0QEJ5_9FIRM</name>